<dbReference type="InterPro" id="IPR014756">
    <property type="entry name" value="Ig_E-set"/>
</dbReference>
<comment type="similarity">
    <text evidence="2">Belongs to the glycosyl hydrolase 20 family.</text>
</comment>
<evidence type="ECO:0000256" key="8">
    <source>
        <dbReference type="SAM" id="SignalP"/>
    </source>
</evidence>
<keyword evidence="10" id="KW-1185">Reference proteome</keyword>
<dbReference type="EC" id="3.2.1.52" evidence="3"/>
<evidence type="ECO:0000256" key="4">
    <source>
        <dbReference type="ARBA" id="ARBA00022801"/>
    </source>
</evidence>
<feature type="signal peptide" evidence="8">
    <location>
        <begin position="1"/>
        <end position="22"/>
    </location>
</feature>
<dbReference type="OrthoDB" id="428480at2759"/>
<dbReference type="Pfam" id="PF03173">
    <property type="entry name" value="CHB_HEX"/>
    <property type="match status" value="1"/>
</dbReference>
<dbReference type="GeneID" id="111121092"/>
<dbReference type="InterPro" id="IPR004866">
    <property type="entry name" value="CHB/HEX_N_dom"/>
</dbReference>
<dbReference type="SUPFAM" id="SSF51445">
    <property type="entry name" value="(Trans)glycosidases"/>
    <property type="match status" value="1"/>
</dbReference>
<dbReference type="Pfam" id="PF02838">
    <property type="entry name" value="Glyco_hydro_20b"/>
    <property type="match status" value="1"/>
</dbReference>
<keyword evidence="8" id="KW-0732">Signal</keyword>
<keyword evidence="4" id="KW-0378">Hydrolase</keyword>
<reference evidence="10" key="1">
    <citation type="submission" date="2024-06" db="UniProtKB">
        <authorList>
            <consortium name="RefSeq"/>
        </authorList>
    </citation>
    <scope>NUCLEOTIDE SEQUENCE [LARGE SCALE GENOMIC DNA]</scope>
</reference>
<dbReference type="KEGG" id="cvn:111121092"/>
<dbReference type="SMART" id="SM01081">
    <property type="entry name" value="CHB_HEX"/>
    <property type="match status" value="1"/>
</dbReference>
<dbReference type="InterPro" id="IPR015882">
    <property type="entry name" value="HEX_bac_N"/>
</dbReference>
<organism evidence="10 11">
    <name type="scientific">Crassostrea virginica</name>
    <name type="common">Eastern oyster</name>
    <dbReference type="NCBI Taxonomy" id="6565"/>
    <lineage>
        <taxon>Eukaryota</taxon>
        <taxon>Metazoa</taxon>
        <taxon>Spiralia</taxon>
        <taxon>Lophotrochozoa</taxon>
        <taxon>Mollusca</taxon>
        <taxon>Bivalvia</taxon>
        <taxon>Autobranchia</taxon>
        <taxon>Pteriomorphia</taxon>
        <taxon>Ostreida</taxon>
        <taxon>Ostreoidea</taxon>
        <taxon>Ostreidae</taxon>
        <taxon>Crassostrea</taxon>
    </lineage>
</organism>
<dbReference type="PANTHER" id="PTHR22600:SF57">
    <property type="entry name" value="BETA-N-ACETYLHEXOSAMINIDASE"/>
    <property type="match status" value="1"/>
</dbReference>
<dbReference type="RefSeq" id="XP_022317929.1">
    <property type="nucleotide sequence ID" value="XM_022462221.1"/>
</dbReference>
<dbReference type="PRINTS" id="PR00738">
    <property type="entry name" value="GLHYDRLASE20"/>
</dbReference>
<dbReference type="AlphaFoldDB" id="A0A8B8CRU9"/>
<dbReference type="InterPro" id="IPR008965">
    <property type="entry name" value="CBM2/CBM3_carb-bd_dom_sf"/>
</dbReference>
<comment type="catalytic activity">
    <reaction evidence="1">
        <text>Hydrolysis of terminal non-reducing N-acetyl-D-hexosamine residues in N-acetyl-beta-D-hexosaminides.</text>
        <dbReference type="EC" id="3.2.1.52"/>
    </reaction>
</comment>
<keyword evidence="5" id="KW-0326">Glycosidase</keyword>
<protein>
    <recommendedName>
        <fullName evidence="3">beta-N-acetylhexosaminidase</fullName>
        <ecNumber evidence="3">3.2.1.52</ecNumber>
    </recommendedName>
    <alternativeName>
        <fullName evidence="6">Beta-N-acetylhexosaminidase</fullName>
    </alternativeName>
    <alternativeName>
        <fullName evidence="7">N-acetyl-beta-glucosaminidase</fullName>
    </alternativeName>
</protein>
<dbReference type="Gene3D" id="3.20.20.80">
    <property type="entry name" value="Glycosidases"/>
    <property type="match status" value="1"/>
</dbReference>
<evidence type="ECO:0000259" key="9">
    <source>
        <dbReference type="SMART" id="SM01081"/>
    </source>
</evidence>
<dbReference type="SUPFAM" id="SSF49384">
    <property type="entry name" value="Carbohydrate-binding domain"/>
    <property type="match status" value="1"/>
</dbReference>
<dbReference type="Pfam" id="PF00728">
    <property type="entry name" value="Glyco_hydro_20"/>
    <property type="match status" value="1"/>
</dbReference>
<evidence type="ECO:0000256" key="7">
    <source>
        <dbReference type="ARBA" id="ARBA00033000"/>
    </source>
</evidence>
<evidence type="ECO:0000256" key="3">
    <source>
        <dbReference type="ARBA" id="ARBA00012663"/>
    </source>
</evidence>
<dbReference type="InterPro" id="IPR025705">
    <property type="entry name" value="Beta_hexosaminidase_sua/sub"/>
</dbReference>
<dbReference type="InterPro" id="IPR017853">
    <property type="entry name" value="GH"/>
</dbReference>
<gene>
    <name evidence="11" type="primary">LOC111121092</name>
</gene>
<evidence type="ECO:0000256" key="6">
    <source>
        <dbReference type="ARBA" id="ARBA00030512"/>
    </source>
</evidence>
<dbReference type="InterPro" id="IPR029018">
    <property type="entry name" value="Hex-like_dom2"/>
</dbReference>
<proteinExistence type="inferred from homology"/>
<dbReference type="InterPro" id="IPR015883">
    <property type="entry name" value="Glyco_hydro_20_cat"/>
</dbReference>
<evidence type="ECO:0000313" key="10">
    <source>
        <dbReference type="Proteomes" id="UP000694844"/>
    </source>
</evidence>
<feature type="domain" description="Chitobiase/beta-hexosaminidases N-terminal" evidence="9">
    <location>
        <begin position="31"/>
        <end position="205"/>
    </location>
</feature>
<dbReference type="PANTHER" id="PTHR22600">
    <property type="entry name" value="BETA-HEXOSAMINIDASE"/>
    <property type="match status" value="1"/>
</dbReference>
<evidence type="ECO:0000256" key="2">
    <source>
        <dbReference type="ARBA" id="ARBA00006285"/>
    </source>
</evidence>
<evidence type="ECO:0000313" key="11">
    <source>
        <dbReference type="RefSeq" id="XP_022317929.1"/>
    </source>
</evidence>
<feature type="chain" id="PRO_5034811523" description="beta-N-acetylhexosaminidase" evidence="8">
    <location>
        <begin position="23"/>
        <end position="936"/>
    </location>
</feature>
<dbReference type="InterPro" id="IPR012291">
    <property type="entry name" value="CBM2_carb-bd_dom_sf"/>
</dbReference>
<dbReference type="Gene3D" id="2.60.40.290">
    <property type="match status" value="1"/>
</dbReference>
<dbReference type="Gene3D" id="3.30.379.10">
    <property type="entry name" value="Chitobiase/beta-hexosaminidase domain 2-like"/>
    <property type="match status" value="1"/>
</dbReference>
<name>A0A8B8CRU9_CRAVI</name>
<evidence type="ECO:0000256" key="5">
    <source>
        <dbReference type="ARBA" id="ARBA00023295"/>
    </source>
</evidence>
<accession>A0A8B8CRU9</accession>
<dbReference type="Proteomes" id="UP000694844">
    <property type="component" value="Chromosome 1"/>
</dbReference>
<dbReference type="GO" id="GO:0004563">
    <property type="term" value="F:beta-N-acetylhexosaminidase activity"/>
    <property type="evidence" value="ECO:0007669"/>
    <property type="project" value="UniProtKB-EC"/>
</dbReference>
<dbReference type="GO" id="GO:0030203">
    <property type="term" value="P:glycosaminoglycan metabolic process"/>
    <property type="evidence" value="ECO:0007669"/>
    <property type="project" value="TreeGrafter"/>
</dbReference>
<dbReference type="SUPFAM" id="SSF81296">
    <property type="entry name" value="E set domains"/>
    <property type="match status" value="1"/>
</dbReference>
<dbReference type="SUPFAM" id="SSF55545">
    <property type="entry name" value="beta-N-acetylhexosaminidase-like domain"/>
    <property type="match status" value="1"/>
</dbReference>
<sequence length="936" mass="105114">MILRSLVRISAVILILFRGNDCSVDIDKIAKDLKVTYDVVRNGVLTPYATVTYFANVTLENIGTEPIPAAGWSIYFCHHTLIQPVYYNATINQYIGGGLILSGNITLTHVKGCMFKFDPYNGDNKAFQNLPLQPGNLRNISFLASNWAITRYDIYPNWYLSNGTHQRIIENTKSPDVSFVSPHKTFVEFMRGIPNDVMGIPPSPFDRYRGYNFTDLETIKTSILPTPLKKTLHGNKSVTIDKNWRIDRDRFRELSGVAKYLQKSIKGTKVRNLKSTSNKVIQLKIGNASETDNPEGYTLNITASPDRVEIVGNSVAGVFNGIQSLFSLLAFGGTVPTLSITDEPRFQHRGLLLDVARNFFPKSTIIKILEVMALFKLNKLQLNLADDEGWRLDIETLPELAKVGGKRCHDPEERTCLFSQLGSHPNGSGLGSGYYTKKDYQEILKAAEDRNIEIIPSINLAGRARAAVIAMNEYSRRTNTTDYNLHDRNTEHVYLTDTLFDDSAINPCMPSTFKFFDTVLKQIKGYHGEAKVPLERINIGGDDSPAAAWLNSSFCKTDGYMGPDPFMRIKVNYTTKIAQIAADNGVNLSGFEEFFMAWPTTDPRGGPLVPFDVTRYPKNLEIFVQTRNSQNDVFIQRATALSNNGYKVILSQSDFLSFDHAPEADPESPGDYWAIRFIDPLRVFSYLPEHRCCNLVPDEFTFGKMPFAPYGCIDDSNCLESKHPQNVTGIQAQMWTARVRNEDQLFGLLFPRLIVLAERAWHRAPWEASYQVRTNVNDDFPVPDFAARDADWARVASMIGRRELKRLEAYNVNPRIPPPGARNMTYKDANNTIKHVLHTDVAFPDLEPQVQGGKDQWADIKPATDITNLKMSALAYRTRNAANNRYSKVDTYVLERPRNVLEKLVEAGLIAPPPGIGIPPGFETTVPSTDVPTTAV</sequence>
<dbReference type="GO" id="GO:0030247">
    <property type="term" value="F:polysaccharide binding"/>
    <property type="evidence" value="ECO:0007669"/>
    <property type="project" value="InterPro"/>
</dbReference>
<dbReference type="GO" id="GO:0016020">
    <property type="term" value="C:membrane"/>
    <property type="evidence" value="ECO:0007669"/>
    <property type="project" value="TreeGrafter"/>
</dbReference>
<reference evidence="11" key="2">
    <citation type="submission" date="2025-08" db="UniProtKB">
        <authorList>
            <consortium name="RefSeq"/>
        </authorList>
    </citation>
    <scope>IDENTIFICATION</scope>
    <source>
        <tissue evidence="11">Whole sample</tissue>
    </source>
</reference>
<dbReference type="GO" id="GO:0005975">
    <property type="term" value="P:carbohydrate metabolic process"/>
    <property type="evidence" value="ECO:0007669"/>
    <property type="project" value="InterPro"/>
</dbReference>
<evidence type="ECO:0000256" key="1">
    <source>
        <dbReference type="ARBA" id="ARBA00001231"/>
    </source>
</evidence>